<dbReference type="AlphaFoldDB" id="A0A146LU02"/>
<evidence type="ECO:0000313" key="1">
    <source>
        <dbReference type="EMBL" id="JAQ10729.1"/>
    </source>
</evidence>
<sequence length="120" mass="12733">FHQLLGCSACGGEGGCSGMCGAGLCVSGYEDCVALLLNGMLNCQCHERVSWDNCDPEQHVERGTCAPMYSCAQPLRRCDDCTTTVAAACAAYIPALSVQTHRFCSHNLLRSGPGREEEVG</sequence>
<name>A0A146LU02_LYGHE</name>
<protein>
    <submittedName>
        <fullName evidence="1">Uncharacterized protein</fullName>
    </submittedName>
</protein>
<accession>A0A146LU02</accession>
<organism evidence="1">
    <name type="scientific">Lygus hesperus</name>
    <name type="common">Western plant bug</name>
    <dbReference type="NCBI Taxonomy" id="30085"/>
    <lineage>
        <taxon>Eukaryota</taxon>
        <taxon>Metazoa</taxon>
        <taxon>Ecdysozoa</taxon>
        <taxon>Arthropoda</taxon>
        <taxon>Hexapoda</taxon>
        <taxon>Insecta</taxon>
        <taxon>Pterygota</taxon>
        <taxon>Neoptera</taxon>
        <taxon>Paraneoptera</taxon>
        <taxon>Hemiptera</taxon>
        <taxon>Heteroptera</taxon>
        <taxon>Panheteroptera</taxon>
        <taxon>Cimicomorpha</taxon>
        <taxon>Miridae</taxon>
        <taxon>Mirini</taxon>
        <taxon>Lygus</taxon>
    </lineage>
</organism>
<reference evidence="1" key="1">
    <citation type="journal article" date="2016" name="Gigascience">
        <title>De novo construction of an expanded transcriptome assembly for the western tarnished plant bug, Lygus hesperus.</title>
        <authorList>
            <person name="Tassone E.E."/>
            <person name="Geib S.M."/>
            <person name="Hall B."/>
            <person name="Fabrick J.A."/>
            <person name="Brent C.S."/>
            <person name="Hull J.J."/>
        </authorList>
    </citation>
    <scope>NUCLEOTIDE SEQUENCE</scope>
</reference>
<dbReference type="EMBL" id="GDHC01007900">
    <property type="protein sequence ID" value="JAQ10729.1"/>
    <property type="molecule type" value="Transcribed_RNA"/>
</dbReference>
<proteinExistence type="predicted"/>
<feature type="non-terminal residue" evidence="1">
    <location>
        <position position="1"/>
    </location>
</feature>
<gene>
    <name evidence="1" type="ORF">g.28196</name>
</gene>